<feature type="transmembrane region" description="Helical" evidence="6">
    <location>
        <begin position="578"/>
        <end position="599"/>
    </location>
</feature>
<sequence length="765" mass="88263">MKFDDFLLTINDFGRYQKFSLFFIGLTYSITPKCESARDIRKHSCFPSEDEILLLPATQFQVNGILNQGDLHIIHLKETQPPFPLLQSVSSVASIANSSILAASTNIRPKVDCKRHFPTTFFTLRDWNLVENEETSQHTITDKNFITKDRKYLITPFRVACFFFVGFLLFLFGDVLYYAYIAYVLYFLYLNDYIKTILSKRFTIDFYKDNENMKFDDFLLTINDFGRFQKFSLFFIGLTYSITPIVVYTWSFTAATPSFRCKSNENDNFYLQNYSHLNQPDELYCKTNTKISVRECQRCYIKQNNQTKACHDFVFDQKYYNYTLVEEWSMVCDRTVFRTTVQNIFFVGYMIGSIFFGILADKYGRRPIISICLILTACSGFICTFFPQKTLFGFWPSYLSYTFGRFILACVTRGVGITDFVLVTELVGPKKKFLVGTSLHMCFALGQLVLSFFAYFIREWRRLTLALSLFTAPFVFLHFVIPESPRWLLSKGRYKQAEILLRKIAKTNKKSFDDAACRRMFADLEKSHDSNDRTGVLSLFRSKIMLIISLNLFFQWFVQNLAYYGVSQSTGSWGFDPYLSFTISACVELLAYIAIYLILNRIGRKMPYLTAVFCFVIVSFLTILIHNDHRRGILRFLMNISSKFLVSVSYGTIYIYANELFPTRVRSTGMGLCSMAARVGAIVATTSNDMLARVWINLPTVLFGALSLIAALAVLMLPETLNKPLPQTIQDTEQMGLLCIRDSQTERANESTNEDKLLNESSVKS</sequence>
<evidence type="ECO:0000256" key="3">
    <source>
        <dbReference type="ARBA" id="ARBA00022989"/>
    </source>
</evidence>
<accession>A0A815BGW6</accession>
<dbReference type="GO" id="GO:0022857">
    <property type="term" value="F:transmembrane transporter activity"/>
    <property type="evidence" value="ECO:0007669"/>
    <property type="project" value="InterPro"/>
</dbReference>
<evidence type="ECO:0000256" key="1">
    <source>
        <dbReference type="ARBA" id="ARBA00004141"/>
    </source>
</evidence>
<comment type="caution">
    <text evidence="8">The sequence shown here is derived from an EMBL/GenBank/DDBJ whole genome shotgun (WGS) entry which is preliminary data.</text>
</comment>
<feature type="transmembrane region" description="Helical" evidence="6">
    <location>
        <begin position="399"/>
        <end position="422"/>
    </location>
</feature>
<dbReference type="Proteomes" id="UP000663852">
    <property type="component" value="Unassembled WGS sequence"/>
</dbReference>
<comment type="subcellular location">
    <subcellularLocation>
        <location evidence="1">Membrane</location>
        <topology evidence="1">Multi-pass membrane protein</topology>
    </subcellularLocation>
</comment>
<evidence type="ECO:0000256" key="6">
    <source>
        <dbReference type="SAM" id="Phobius"/>
    </source>
</evidence>
<feature type="transmembrane region" description="Helical" evidence="6">
    <location>
        <begin position="177"/>
        <end position="194"/>
    </location>
</feature>
<feature type="transmembrane region" description="Helical" evidence="6">
    <location>
        <begin position="632"/>
        <end position="657"/>
    </location>
</feature>
<organism evidence="8 9">
    <name type="scientific">Adineta ricciae</name>
    <name type="common">Rotifer</name>
    <dbReference type="NCBI Taxonomy" id="249248"/>
    <lineage>
        <taxon>Eukaryota</taxon>
        <taxon>Metazoa</taxon>
        <taxon>Spiralia</taxon>
        <taxon>Gnathifera</taxon>
        <taxon>Rotifera</taxon>
        <taxon>Eurotatoria</taxon>
        <taxon>Bdelloidea</taxon>
        <taxon>Adinetida</taxon>
        <taxon>Adinetidae</taxon>
        <taxon>Adineta</taxon>
    </lineage>
</organism>
<feature type="transmembrane region" description="Helical" evidence="6">
    <location>
        <begin position="544"/>
        <end position="566"/>
    </location>
</feature>
<dbReference type="CDD" id="cd17317">
    <property type="entry name" value="MFS_SLC22"/>
    <property type="match status" value="1"/>
</dbReference>
<keyword evidence="4 6" id="KW-0472">Membrane</keyword>
<keyword evidence="2 6" id="KW-0812">Transmembrane</keyword>
<feature type="transmembrane region" description="Helical" evidence="6">
    <location>
        <begin position="463"/>
        <end position="481"/>
    </location>
</feature>
<feature type="region of interest" description="Disordered" evidence="5">
    <location>
        <begin position="746"/>
        <end position="765"/>
    </location>
</feature>
<evidence type="ECO:0000313" key="9">
    <source>
        <dbReference type="Proteomes" id="UP000663852"/>
    </source>
</evidence>
<dbReference type="Gene3D" id="1.20.1250.20">
    <property type="entry name" value="MFS general substrate transporter like domains"/>
    <property type="match status" value="1"/>
</dbReference>
<feature type="transmembrane region" description="Helical" evidence="6">
    <location>
        <begin position="606"/>
        <end position="626"/>
    </location>
</feature>
<dbReference type="InterPro" id="IPR036259">
    <property type="entry name" value="MFS_trans_sf"/>
</dbReference>
<feature type="transmembrane region" description="Helical" evidence="6">
    <location>
        <begin position="343"/>
        <end position="360"/>
    </location>
</feature>
<dbReference type="PROSITE" id="PS50850">
    <property type="entry name" value="MFS"/>
    <property type="match status" value="1"/>
</dbReference>
<dbReference type="OrthoDB" id="2261376at2759"/>
<reference evidence="8" key="1">
    <citation type="submission" date="2021-02" db="EMBL/GenBank/DDBJ databases">
        <authorList>
            <person name="Nowell W R."/>
        </authorList>
    </citation>
    <scope>NUCLEOTIDE SEQUENCE</scope>
</reference>
<keyword evidence="3 6" id="KW-1133">Transmembrane helix</keyword>
<dbReference type="PANTHER" id="PTHR24064">
    <property type="entry name" value="SOLUTE CARRIER FAMILY 22 MEMBER"/>
    <property type="match status" value="1"/>
</dbReference>
<evidence type="ECO:0000256" key="5">
    <source>
        <dbReference type="SAM" id="MobiDB-lite"/>
    </source>
</evidence>
<feature type="domain" description="Major facilitator superfamily (MFS) profile" evidence="7">
    <location>
        <begin position="225"/>
        <end position="722"/>
    </location>
</feature>
<dbReference type="InterPro" id="IPR005828">
    <property type="entry name" value="MFS_sugar_transport-like"/>
</dbReference>
<dbReference type="GO" id="GO:0016020">
    <property type="term" value="C:membrane"/>
    <property type="evidence" value="ECO:0007669"/>
    <property type="project" value="UniProtKB-SubCell"/>
</dbReference>
<dbReference type="EMBL" id="CAJNOJ010000192">
    <property type="protein sequence ID" value="CAF1270179.1"/>
    <property type="molecule type" value="Genomic_DNA"/>
</dbReference>
<dbReference type="SUPFAM" id="SSF103473">
    <property type="entry name" value="MFS general substrate transporter"/>
    <property type="match status" value="1"/>
</dbReference>
<gene>
    <name evidence="8" type="ORF">EDS130_LOCUS28990</name>
</gene>
<evidence type="ECO:0000259" key="7">
    <source>
        <dbReference type="PROSITE" id="PS50850"/>
    </source>
</evidence>
<dbReference type="Gene3D" id="3.90.176.10">
    <property type="entry name" value="Toxin ADP-ribosyltransferase, Chain A, domain 1"/>
    <property type="match status" value="1"/>
</dbReference>
<feature type="transmembrane region" description="Helical" evidence="6">
    <location>
        <begin position="367"/>
        <end position="387"/>
    </location>
</feature>
<dbReference type="InterPro" id="IPR020846">
    <property type="entry name" value="MFS_dom"/>
</dbReference>
<dbReference type="AlphaFoldDB" id="A0A815BGW6"/>
<feature type="transmembrane region" description="Helical" evidence="6">
    <location>
        <begin position="694"/>
        <end position="717"/>
    </location>
</feature>
<feature type="transmembrane region" description="Helical" evidence="6">
    <location>
        <begin position="434"/>
        <end position="457"/>
    </location>
</feature>
<feature type="transmembrane region" description="Helical" evidence="6">
    <location>
        <begin position="231"/>
        <end position="250"/>
    </location>
</feature>
<dbReference type="Pfam" id="PF00083">
    <property type="entry name" value="Sugar_tr"/>
    <property type="match status" value="1"/>
</dbReference>
<evidence type="ECO:0000313" key="8">
    <source>
        <dbReference type="EMBL" id="CAF1270179.1"/>
    </source>
</evidence>
<protein>
    <recommendedName>
        <fullName evidence="7">Major facilitator superfamily (MFS) profile domain-containing protein</fullName>
    </recommendedName>
</protein>
<proteinExistence type="predicted"/>
<evidence type="ECO:0000256" key="4">
    <source>
        <dbReference type="ARBA" id="ARBA00023136"/>
    </source>
</evidence>
<feature type="compositionally biased region" description="Basic and acidic residues" evidence="5">
    <location>
        <begin position="746"/>
        <end position="758"/>
    </location>
</feature>
<evidence type="ECO:0000256" key="2">
    <source>
        <dbReference type="ARBA" id="ARBA00022692"/>
    </source>
</evidence>
<name>A0A815BGW6_ADIRI</name>